<comment type="function">
    <text evidence="1 9">Catalyzes the transfer of the enolpyruvyl moiety of phosphoenolpyruvate (PEP) to the 5-hydroxyl of shikimate-3-phosphate (S3P) to produce enolpyruvyl shikimate-3-phosphate and inorganic phosphate.</text>
</comment>
<accession>A0A3S0GE26</accession>
<feature type="binding site" evidence="9">
    <location>
        <position position="378"/>
    </location>
    <ligand>
        <name>phosphoenolpyruvate</name>
        <dbReference type="ChEBI" id="CHEBI:58702"/>
    </ligand>
</feature>
<evidence type="ECO:0000256" key="8">
    <source>
        <dbReference type="ARBA" id="ARBA00044633"/>
    </source>
</evidence>
<dbReference type="AlphaFoldDB" id="A0A3S0GE26"/>
<feature type="binding site" evidence="9">
    <location>
        <position position="332"/>
    </location>
    <ligand>
        <name>3-phosphoshikimate</name>
        <dbReference type="ChEBI" id="CHEBI:145989"/>
    </ligand>
</feature>
<dbReference type="GO" id="GO:0009073">
    <property type="term" value="P:aromatic amino acid family biosynthetic process"/>
    <property type="evidence" value="ECO:0007669"/>
    <property type="project" value="UniProtKB-KW"/>
</dbReference>
<dbReference type="SUPFAM" id="SSF55205">
    <property type="entry name" value="EPT/RTPC-like"/>
    <property type="match status" value="1"/>
</dbReference>
<dbReference type="FunFam" id="3.65.10.10:FF:000006">
    <property type="entry name" value="3-phosphoshikimate 1-carboxyvinyltransferase"/>
    <property type="match status" value="1"/>
</dbReference>
<name>A0A3S0GE26_9ENTE</name>
<feature type="binding site" evidence="9">
    <location>
        <position position="161"/>
    </location>
    <ligand>
        <name>phosphoenolpyruvate</name>
        <dbReference type="ChEBI" id="CHEBI:58702"/>
    </ligand>
</feature>
<evidence type="ECO:0000256" key="1">
    <source>
        <dbReference type="ARBA" id="ARBA00002174"/>
    </source>
</evidence>
<comment type="subunit">
    <text evidence="9">Monomer.</text>
</comment>
<dbReference type="EMBL" id="PXZH01000001">
    <property type="protein sequence ID" value="RST89670.1"/>
    <property type="molecule type" value="Genomic_DNA"/>
</dbReference>
<dbReference type="HAMAP" id="MF_00210">
    <property type="entry name" value="EPSP_synth"/>
    <property type="match status" value="1"/>
</dbReference>
<dbReference type="PANTHER" id="PTHR21090">
    <property type="entry name" value="AROM/DEHYDROQUINATE SYNTHASE"/>
    <property type="match status" value="1"/>
</dbReference>
<feature type="domain" description="Enolpyruvate transferase" evidence="10">
    <location>
        <begin position="3"/>
        <end position="415"/>
    </location>
</feature>
<keyword evidence="5 9" id="KW-0028">Amino-acid biosynthesis</keyword>
<protein>
    <recommendedName>
        <fullName evidence="9">3-phosphoshikimate 1-carboxyvinyltransferase</fullName>
        <ecNumber evidence="9">2.5.1.19</ecNumber>
    </recommendedName>
    <alternativeName>
        <fullName evidence="9">5-enolpyruvylshikimate-3-phosphate synthase</fullName>
        <shortName evidence="9">EPSP synthase</shortName>
        <shortName evidence="9">EPSPS</shortName>
    </alternativeName>
</protein>
<comment type="caution">
    <text evidence="11">The sequence shown here is derived from an EMBL/GenBank/DDBJ whole genome shotgun (WGS) entry which is preliminary data.</text>
</comment>
<evidence type="ECO:0000256" key="3">
    <source>
        <dbReference type="ARBA" id="ARBA00009948"/>
    </source>
</evidence>
<dbReference type="InterPro" id="IPR013792">
    <property type="entry name" value="RNA3'P_cycl/enolpyr_Trfase_a/b"/>
</dbReference>
<keyword evidence="4 9" id="KW-0963">Cytoplasm</keyword>
<dbReference type="Proteomes" id="UP000277864">
    <property type="component" value="Unassembled WGS sequence"/>
</dbReference>
<feature type="binding site" evidence="9">
    <location>
        <position position="13"/>
    </location>
    <ligand>
        <name>3-phosphoshikimate</name>
        <dbReference type="ChEBI" id="CHEBI:145989"/>
    </ligand>
</feature>
<feature type="binding site" evidence="9">
    <location>
        <position position="305"/>
    </location>
    <ligand>
        <name>3-phosphoshikimate</name>
        <dbReference type="ChEBI" id="CHEBI:145989"/>
    </ligand>
</feature>
<dbReference type="InterPro" id="IPR036968">
    <property type="entry name" value="Enolpyruvate_Tfrase_sf"/>
</dbReference>
<feature type="binding site" evidence="9">
    <location>
        <position position="161"/>
    </location>
    <ligand>
        <name>3-phosphoshikimate</name>
        <dbReference type="ChEBI" id="CHEBI:145989"/>
    </ligand>
</feature>
<dbReference type="GO" id="GO:0003866">
    <property type="term" value="F:3-phosphoshikimate 1-carboxyvinyltransferase activity"/>
    <property type="evidence" value="ECO:0007669"/>
    <property type="project" value="UniProtKB-UniRule"/>
</dbReference>
<dbReference type="RefSeq" id="WP_125942281.1">
    <property type="nucleotide sequence ID" value="NZ_PXZH01000001.1"/>
</dbReference>
<dbReference type="GO" id="GO:0008652">
    <property type="term" value="P:amino acid biosynthetic process"/>
    <property type="evidence" value="ECO:0007669"/>
    <property type="project" value="UniProtKB-KW"/>
</dbReference>
<gene>
    <name evidence="9 11" type="primary">aroA</name>
    <name evidence="11" type="ORF">C7P63_00910</name>
</gene>
<dbReference type="FunFam" id="3.65.10.10:FF:000005">
    <property type="entry name" value="3-phosphoshikimate 1-carboxyvinyltransferase"/>
    <property type="match status" value="1"/>
</dbReference>
<evidence type="ECO:0000313" key="11">
    <source>
        <dbReference type="EMBL" id="RST89670.1"/>
    </source>
</evidence>
<comment type="caution">
    <text evidence="9">Lacks conserved residue(s) required for the propagation of feature annotation.</text>
</comment>
<evidence type="ECO:0000256" key="6">
    <source>
        <dbReference type="ARBA" id="ARBA00022679"/>
    </source>
</evidence>
<dbReference type="GO" id="GO:0009423">
    <property type="term" value="P:chorismate biosynthetic process"/>
    <property type="evidence" value="ECO:0007669"/>
    <property type="project" value="UniProtKB-UniRule"/>
</dbReference>
<dbReference type="EC" id="2.5.1.19" evidence="9"/>
<comment type="pathway">
    <text evidence="2 9">Metabolic intermediate biosynthesis; chorismate biosynthesis; chorismate from D-erythrose 4-phosphate and phosphoenolpyruvate: step 6/7.</text>
</comment>
<evidence type="ECO:0000259" key="10">
    <source>
        <dbReference type="Pfam" id="PF00275"/>
    </source>
</evidence>
<dbReference type="PROSITE" id="PS00104">
    <property type="entry name" value="EPSP_SYNTHASE_1"/>
    <property type="match status" value="1"/>
</dbReference>
<keyword evidence="7 9" id="KW-0057">Aromatic amino acid biosynthesis</keyword>
<reference evidence="11 12" key="1">
    <citation type="submission" date="2018-03" db="EMBL/GenBank/DDBJ databases">
        <authorList>
            <person name="Gulvik C.A."/>
        </authorList>
    </citation>
    <scope>NUCLEOTIDE SEQUENCE [LARGE SCALE GENOMIC DNA]</scope>
    <source>
        <strain evidence="11 12">JCM 31581</strain>
    </source>
</reference>
<dbReference type="InterPro" id="IPR006264">
    <property type="entry name" value="EPSP_synthase"/>
</dbReference>
<feature type="binding site" evidence="9">
    <location>
        <position position="18"/>
    </location>
    <ligand>
        <name>3-phosphoshikimate</name>
        <dbReference type="ChEBI" id="CHEBI:145989"/>
    </ligand>
</feature>
<feature type="binding site" evidence="9">
    <location>
        <position position="113"/>
    </location>
    <ligand>
        <name>phosphoenolpyruvate</name>
        <dbReference type="ChEBI" id="CHEBI:58702"/>
    </ligand>
</feature>
<feature type="active site" description="Proton acceptor" evidence="9">
    <location>
        <position position="305"/>
    </location>
</feature>
<evidence type="ECO:0000256" key="7">
    <source>
        <dbReference type="ARBA" id="ARBA00023141"/>
    </source>
</evidence>
<feature type="binding site" evidence="9">
    <location>
        <position position="85"/>
    </location>
    <ligand>
        <name>phosphoenolpyruvate</name>
        <dbReference type="ChEBI" id="CHEBI:58702"/>
    </ligand>
</feature>
<organism evidence="11 12">
    <name type="scientific">Vagococcus humatus</name>
    <dbReference type="NCBI Taxonomy" id="1889241"/>
    <lineage>
        <taxon>Bacteria</taxon>
        <taxon>Bacillati</taxon>
        <taxon>Bacillota</taxon>
        <taxon>Bacilli</taxon>
        <taxon>Lactobacillales</taxon>
        <taxon>Enterococcaceae</taxon>
        <taxon>Vagococcus</taxon>
    </lineage>
</organism>
<dbReference type="Gene3D" id="3.65.10.10">
    <property type="entry name" value="Enolpyruvate transferase domain"/>
    <property type="match status" value="2"/>
</dbReference>
<evidence type="ECO:0000256" key="5">
    <source>
        <dbReference type="ARBA" id="ARBA00022605"/>
    </source>
</evidence>
<dbReference type="GO" id="GO:0005737">
    <property type="term" value="C:cytoplasm"/>
    <property type="evidence" value="ECO:0007669"/>
    <property type="project" value="UniProtKB-SubCell"/>
</dbReference>
<comment type="catalytic activity">
    <reaction evidence="8">
        <text>3-phosphoshikimate + phosphoenolpyruvate = 5-O-(1-carboxyvinyl)-3-phosphoshikimate + phosphate</text>
        <dbReference type="Rhea" id="RHEA:21256"/>
        <dbReference type="ChEBI" id="CHEBI:43474"/>
        <dbReference type="ChEBI" id="CHEBI:57701"/>
        <dbReference type="ChEBI" id="CHEBI:58702"/>
        <dbReference type="ChEBI" id="CHEBI:145989"/>
        <dbReference type="EC" id="2.5.1.19"/>
    </reaction>
    <physiologicalReaction direction="left-to-right" evidence="8">
        <dbReference type="Rhea" id="RHEA:21257"/>
    </physiologicalReaction>
</comment>
<feature type="binding site" evidence="9">
    <location>
        <position position="336"/>
    </location>
    <ligand>
        <name>phosphoenolpyruvate</name>
        <dbReference type="ChEBI" id="CHEBI:58702"/>
    </ligand>
</feature>
<sequence>MFLEGSIQVPPDKSISHRSIMFGAMAHGVTRVHHFLKSEDCLATLNLFKALGVTIYEEGNQLVIVGKGVSSFQPPSEAIDVGNSGTTLRLVSGLLATCCFPITLTGDASLSSRPMDRVLQPLRKMGVTSQGQGEKETLPLILQGTSCLKPIQYHLPVASAQVKSALLFAALQAEGTSLIVEKELTRNHTEEMIRLFGGDIQVTGKQIQLTGPQQLTGTTLFVPGDISSAAFFIVAGLCVPNSHIWLTNVGLSETRTGILDIVQQMGGKVQVHPHSDTDYTGDIDVQASELVGTTISGSLIPRAIDELPVIALLATQATGRTVIKDAEELKVKETNRIDATVCELKKLGADIESTEDGMIINGPTPLHGGVVNSYQDHRMAMMLKIASLLVSPKETVQIKGEDAVKVSYPEFNQDLLKIINQ</sequence>
<feature type="binding site" evidence="9">
    <location>
        <position position="13"/>
    </location>
    <ligand>
        <name>phosphoenolpyruvate</name>
        <dbReference type="ChEBI" id="CHEBI:58702"/>
    </ligand>
</feature>
<dbReference type="PIRSF" id="PIRSF000505">
    <property type="entry name" value="EPSPS"/>
    <property type="match status" value="1"/>
</dbReference>
<dbReference type="Pfam" id="PF00275">
    <property type="entry name" value="EPSP_synthase"/>
    <property type="match status" value="1"/>
</dbReference>
<comment type="subcellular location">
    <subcellularLocation>
        <location evidence="9">Cytoplasm</location>
    </subcellularLocation>
</comment>
<proteinExistence type="inferred from homology"/>
<dbReference type="CDD" id="cd01556">
    <property type="entry name" value="EPSP_synthase"/>
    <property type="match status" value="1"/>
</dbReference>
<dbReference type="PROSITE" id="PS00885">
    <property type="entry name" value="EPSP_SYNTHASE_2"/>
    <property type="match status" value="1"/>
</dbReference>
<evidence type="ECO:0000313" key="12">
    <source>
        <dbReference type="Proteomes" id="UP000277864"/>
    </source>
</evidence>
<evidence type="ECO:0000256" key="2">
    <source>
        <dbReference type="ARBA" id="ARBA00004811"/>
    </source>
</evidence>
<dbReference type="PANTHER" id="PTHR21090:SF5">
    <property type="entry name" value="PENTAFUNCTIONAL AROM POLYPEPTIDE"/>
    <property type="match status" value="1"/>
</dbReference>
<dbReference type="NCBIfam" id="TIGR01356">
    <property type="entry name" value="aroA"/>
    <property type="match status" value="1"/>
</dbReference>
<feature type="binding site" evidence="9">
    <location>
        <position position="14"/>
    </location>
    <ligand>
        <name>3-phosphoshikimate</name>
        <dbReference type="ChEBI" id="CHEBI:145989"/>
    </ligand>
</feature>
<evidence type="ECO:0000256" key="4">
    <source>
        <dbReference type="ARBA" id="ARBA00022490"/>
    </source>
</evidence>
<comment type="similarity">
    <text evidence="3 9">Belongs to the EPSP synthase family.</text>
</comment>
<keyword evidence="6 9" id="KW-0808">Transferase</keyword>
<feature type="binding site" evidence="9">
    <location>
        <position position="159"/>
    </location>
    <ligand>
        <name>3-phosphoshikimate</name>
        <dbReference type="ChEBI" id="CHEBI:145989"/>
    </ligand>
</feature>
<keyword evidence="12" id="KW-1185">Reference proteome</keyword>
<dbReference type="InterPro" id="IPR001986">
    <property type="entry name" value="Enolpyruvate_Tfrase_dom"/>
</dbReference>
<dbReference type="OrthoDB" id="9809920at2"/>
<dbReference type="InterPro" id="IPR023193">
    <property type="entry name" value="EPSP_synthase_CS"/>
</dbReference>
<dbReference type="UniPathway" id="UPA00053">
    <property type="reaction ID" value="UER00089"/>
</dbReference>
<evidence type="ECO:0000256" key="9">
    <source>
        <dbReference type="HAMAP-Rule" id="MF_00210"/>
    </source>
</evidence>